<dbReference type="InterPro" id="IPR002818">
    <property type="entry name" value="DJ-1/PfpI"/>
</dbReference>
<dbReference type="InterPro" id="IPR029062">
    <property type="entry name" value="Class_I_gatase-like"/>
</dbReference>
<dbReference type="Gene3D" id="3.40.50.880">
    <property type="match status" value="1"/>
</dbReference>
<protein>
    <submittedName>
        <fullName evidence="3">Glutamine amidotransferase</fullName>
    </submittedName>
</protein>
<name>A0A3N0EU72_SINP1</name>
<reference evidence="3 4" key="1">
    <citation type="submission" date="2018-10" db="EMBL/GenBank/DDBJ databases">
        <title>Sinomicrobium pectinilyticum sp. nov., a pectinase-producing bacterium isolated from alkaline and saline soil, and emended description of the genus Sinomicrobium.</title>
        <authorList>
            <person name="Cheng B."/>
            <person name="Li C."/>
            <person name="Lai Q."/>
            <person name="Du M."/>
            <person name="Shao Z."/>
            <person name="Xu P."/>
            <person name="Yang C."/>
        </authorList>
    </citation>
    <scope>NUCLEOTIDE SEQUENCE [LARGE SCALE GENOMIC DNA]</scope>
    <source>
        <strain evidence="3 4">5DNS001</strain>
    </source>
</reference>
<dbReference type="GO" id="GO:0016740">
    <property type="term" value="F:transferase activity"/>
    <property type="evidence" value="ECO:0007669"/>
    <property type="project" value="UniProtKB-KW"/>
</dbReference>
<dbReference type="AlphaFoldDB" id="A0A3N0EU72"/>
<dbReference type="Pfam" id="PF01965">
    <property type="entry name" value="DJ-1_PfpI"/>
    <property type="match status" value="1"/>
</dbReference>
<dbReference type="EMBL" id="RJTM01000026">
    <property type="protein sequence ID" value="RNL91463.1"/>
    <property type="molecule type" value="Genomic_DNA"/>
</dbReference>
<dbReference type="Proteomes" id="UP000267469">
    <property type="component" value="Unassembled WGS sequence"/>
</dbReference>
<keyword evidence="3" id="KW-0808">Transferase</keyword>
<dbReference type="PANTHER" id="PTHR43130">
    <property type="entry name" value="ARAC-FAMILY TRANSCRIPTIONAL REGULATOR"/>
    <property type="match status" value="1"/>
</dbReference>
<evidence type="ECO:0000256" key="1">
    <source>
        <dbReference type="SAM" id="MobiDB-lite"/>
    </source>
</evidence>
<dbReference type="PANTHER" id="PTHR43130:SF3">
    <property type="entry name" value="HTH-TYPE TRANSCRIPTIONAL REGULATOR RV1931C"/>
    <property type="match status" value="1"/>
</dbReference>
<sequence>MNKSLTVIIILCAILLGSCNEKKPENAAMEQSDQSDLTNSSANGKAVNDPVDATATKISQKLKPLNPDLPTIGILTFNGVLMTEVTAPLDVFSKNSEAGKPLFNVITIGESYDMITCEEGLKMFPDYIYSNAPELDVVIVPSAYDMTTKVKDTKLLEFITKQNTNTDYTVSNCAGASLLGATGIADGKKIVTWIGGGSDLQKNYPNLLVQDDSEVSYVEDGKFISSNGNLASYISSLELLEKLTDKEHRKLVESHLYLDRLQQWKN</sequence>
<feature type="compositionally biased region" description="Polar residues" evidence="1">
    <location>
        <begin position="29"/>
        <end position="43"/>
    </location>
</feature>
<dbReference type="InterPro" id="IPR052158">
    <property type="entry name" value="INH-QAR"/>
</dbReference>
<gene>
    <name evidence="3" type="ORF">ED312_04655</name>
</gene>
<keyword evidence="4" id="KW-1185">Reference proteome</keyword>
<organism evidence="3 4">
    <name type="scientific">Sinomicrobium pectinilyticum</name>
    <dbReference type="NCBI Taxonomy" id="1084421"/>
    <lineage>
        <taxon>Bacteria</taxon>
        <taxon>Pseudomonadati</taxon>
        <taxon>Bacteroidota</taxon>
        <taxon>Flavobacteriia</taxon>
        <taxon>Flavobacteriales</taxon>
        <taxon>Flavobacteriaceae</taxon>
        <taxon>Sinomicrobium</taxon>
    </lineage>
</organism>
<feature type="region of interest" description="Disordered" evidence="1">
    <location>
        <begin position="26"/>
        <end position="48"/>
    </location>
</feature>
<evidence type="ECO:0000259" key="2">
    <source>
        <dbReference type="Pfam" id="PF01965"/>
    </source>
</evidence>
<evidence type="ECO:0000313" key="4">
    <source>
        <dbReference type="Proteomes" id="UP000267469"/>
    </source>
</evidence>
<accession>A0A3N0EU72</accession>
<comment type="caution">
    <text evidence="3">The sequence shown here is derived from an EMBL/GenBank/DDBJ whole genome shotgun (WGS) entry which is preliminary data.</text>
</comment>
<dbReference type="OrthoDB" id="6382410at2"/>
<keyword evidence="3" id="KW-0315">Glutamine amidotransferase</keyword>
<dbReference type="SUPFAM" id="SSF52317">
    <property type="entry name" value="Class I glutamine amidotransferase-like"/>
    <property type="match status" value="1"/>
</dbReference>
<proteinExistence type="predicted"/>
<evidence type="ECO:0000313" key="3">
    <source>
        <dbReference type="EMBL" id="RNL91463.1"/>
    </source>
</evidence>
<feature type="domain" description="DJ-1/PfpI" evidence="2">
    <location>
        <begin position="72"/>
        <end position="240"/>
    </location>
</feature>
<dbReference type="PROSITE" id="PS51257">
    <property type="entry name" value="PROKAR_LIPOPROTEIN"/>
    <property type="match status" value="1"/>
</dbReference>